<dbReference type="VEuPathDB" id="PlasmoDB:PY04500"/>
<feature type="transmembrane region" description="Helical" evidence="3">
    <location>
        <begin position="592"/>
        <end position="612"/>
    </location>
</feature>
<dbReference type="VEuPathDB" id="PlasmoDB:Py17XNL_000704162"/>
<evidence type="ECO:0000313" key="6">
    <source>
        <dbReference type="EMBL" id="VTZ76321.1"/>
    </source>
</evidence>
<dbReference type="Proteomes" id="UP000072904">
    <property type="component" value="Chromosome 7"/>
</dbReference>
<dbReference type="KEGG" id="pyo:PY17X_0707100"/>
<proteinExistence type="predicted"/>
<dbReference type="GeneID" id="3790136"/>
<keyword evidence="3" id="KW-0812">Transmembrane</keyword>
<feature type="transmembrane region" description="Helical" evidence="3">
    <location>
        <begin position="624"/>
        <end position="647"/>
    </location>
</feature>
<sequence>MKRKSGNENIVSQGSSESIDNLGGKGNKGNKEENNNKKGKGHNITEVYKNKLKFIRDNIILISIILSFLVLISFKYLEEKYSIESYLEEGDNFDYYEILKCKKGDSIQKIKKNYRDLSKIYHPDSNKNCKDCDQKFRDITKAYKTLSDSRLKQAYDNSRGKVLKLIESNSINLNWKNYTDLVENSNKYWIIQVYSDTDSLSLSFSKIWEEAFDKYHEYISFGRINSLIDKKLINNKVPFNVKIYPTIYILAPDGSYQIYSNIYNASIKDFQNFITSYYPNYIYDLKALNKAYDYRKNFVEIKKKGDNNTITSTYIDKNNMVVLLSNKTKQSLPVKQIAFEFNNIYNTYSIKYNEIKNISNEGLKEEIVNSLKKLSIKKEEYITENEKIDYFLLVNSNSKVKTIRRISSSNIKHVYTDALRNSIIEINSINVDSVCSTVGSRHTYCYAIIIDQINNEHNINYLKQIYKNINSSYTHYISKLGNENSEGQIFIQPVYILRKNMTGAFLKFIRDSKINMYDAFLLDYSGNSYALINEIKNLSNYSEDKNDISFLSNIYKDIEILNFEKIPKHFQPINVNCFYNTKKTFSYKLYNFFRKISKGQIILSSLIGLTLYPNFKKYGKMKYLYLSSIFGATLLLTSIKDVFMLLFN</sequence>
<keyword evidence="3" id="KW-0472">Membrane</keyword>
<reference evidence="7 8" key="1">
    <citation type="journal article" date="2014" name="BMC Biol.">
        <title>A comprehensive evaluation of rodent malaria parasite genomes and gene expression.</title>
        <authorList>
            <person name="Otto T.D."/>
            <person name="Bohme U."/>
            <person name="Jackson A.P."/>
            <person name="Hunt M."/>
            <person name="Franke-Fayard B."/>
            <person name="Hoeijmakers W.A."/>
            <person name="Religa A.A."/>
            <person name="Robertson L."/>
            <person name="Sanders M."/>
            <person name="Ogun S.A."/>
            <person name="Cunningham D."/>
            <person name="Erhart A."/>
            <person name="Billker O."/>
            <person name="Khan S.M."/>
            <person name="Stunnenberg H.G."/>
            <person name="Langhorne J."/>
            <person name="Holder A.A."/>
            <person name="Waters A.P."/>
            <person name="Newbold C.I."/>
            <person name="Pain A."/>
            <person name="Berriman M."/>
            <person name="Janse C.J."/>
        </authorList>
    </citation>
    <scope>NUCLEOTIDE SEQUENCE [LARGE SCALE GENOMIC DNA]</scope>
    <source>
        <strain evidence="6 7">17X</strain>
        <strain evidence="5 8">YM</strain>
    </source>
</reference>
<keyword evidence="3" id="KW-1133">Transmembrane helix</keyword>
<evidence type="ECO:0000256" key="1">
    <source>
        <dbReference type="ARBA" id="ARBA00023186"/>
    </source>
</evidence>
<reference evidence="5" key="3">
    <citation type="submission" date="2014-05" db="EMBL/GenBank/DDBJ databases">
        <authorList>
            <person name="Aslett A.Martin."/>
            <person name="De Silva Nishadi"/>
        </authorList>
    </citation>
    <scope>NUCLEOTIDE SEQUENCE</scope>
    <source>
        <strain evidence="5">YM</strain>
    </source>
</reference>
<dbReference type="PANTHER" id="PTHR44145">
    <property type="entry name" value="DNAJ HOMOLOG SUBFAMILY A MEMBER 3, MITOCHONDRIAL"/>
    <property type="match status" value="1"/>
</dbReference>
<dbReference type="PROSITE" id="PS50076">
    <property type="entry name" value="DNAJ_2"/>
    <property type="match status" value="1"/>
</dbReference>
<feature type="compositionally biased region" description="Polar residues" evidence="2">
    <location>
        <begin position="7"/>
        <end position="19"/>
    </location>
</feature>
<organism evidence="5 8">
    <name type="scientific">Plasmodium yoelii</name>
    <dbReference type="NCBI Taxonomy" id="5861"/>
    <lineage>
        <taxon>Eukaryota</taxon>
        <taxon>Sar</taxon>
        <taxon>Alveolata</taxon>
        <taxon>Apicomplexa</taxon>
        <taxon>Aconoidasida</taxon>
        <taxon>Haemosporida</taxon>
        <taxon>Plasmodiidae</taxon>
        <taxon>Plasmodium</taxon>
        <taxon>Plasmodium (Vinckeia)</taxon>
    </lineage>
</organism>
<dbReference type="EMBL" id="LK934635">
    <property type="protein sequence ID" value="CDU17191.1"/>
    <property type="molecule type" value="Genomic_DNA"/>
</dbReference>
<evidence type="ECO:0000313" key="5">
    <source>
        <dbReference type="EMBL" id="CDU17191.1"/>
    </source>
</evidence>
<feature type="domain" description="J" evidence="4">
    <location>
        <begin position="94"/>
        <end position="159"/>
    </location>
</feature>
<gene>
    <name evidence="6" type="ORF">PY17X_0707100</name>
    <name evidence="5" type="ORF">PYYM_0707000</name>
</gene>
<accession>A0A077Y258</accession>
<reference evidence="6" key="4">
    <citation type="submission" date="2019-05" db="EMBL/GenBank/DDBJ databases">
        <authorList>
            <consortium name="Pathogen Informatics"/>
        </authorList>
    </citation>
    <scope>NUCLEOTIDE SEQUENCE</scope>
    <source>
        <strain evidence="6">17X</strain>
    </source>
</reference>
<dbReference type="InterPro" id="IPR001623">
    <property type="entry name" value="DnaJ_domain"/>
</dbReference>
<dbReference type="OrthoDB" id="10250354at2759"/>
<dbReference type="VEuPathDB" id="PlasmoDB:PY17X_0707100"/>
<dbReference type="PANTHER" id="PTHR44145:SF3">
    <property type="entry name" value="DNAJ HOMOLOG SUBFAMILY A MEMBER 3, MITOCHONDRIAL"/>
    <property type="match status" value="1"/>
</dbReference>
<dbReference type="Proteomes" id="UP000072874">
    <property type="component" value="Chromosome 7"/>
</dbReference>
<dbReference type="Gene3D" id="1.10.287.110">
    <property type="entry name" value="DnaJ domain"/>
    <property type="match status" value="1"/>
</dbReference>
<dbReference type="OMA" id="SNKDCKD"/>
<dbReference type="SUPFAM" id="SSF46565">
    <property type="entry name" value="Chaperone J-domain"/>
    <property type="match status" value="1"/>
</dbReference>
<dbReference type="InterPro" id="IPR036869">
    <property type="entry name" value="J_dom_sf"/>
</dbReference>
<evidence type="ECO:0000256" key="3">
    <source>
        <dbReference type="SAM" id="Phobius"/>
    </source>
</evidence>
<dbReference type="GO" id="GO:0007005">
    <property type="term" value="P:mitochondrion organization"/>
    <property type="evidence" value="ECO:0007669"/>
    <property type="project" value="TreeGrafter"/>
</dbReference>
<dbReference type="AlphaFoldDB" id="A0A077Y258"/>
<keyword evidence="1" id="KW-0143">Chaperone</keyword>
<dbReference type="VEuPathDB" id="PlasmoDB:PYYM_0707000"/>
<name>A0A077Y258_PLAYE</name>
<evidence type="ECO:0000313" key="7">
    <source>
        <dbReference type="Proteomes" id="UP000072874"/>
    </source>
</evidence>
<dbReference type="PRINTS" id="PR00625">
    <property type="entry name" value="JDOMAIN"/>
</dbReference>
<dbReference type="InterPro" id="IPR036249">
    <property type="entry name" value="Thioredoxin-like_sf"/>
</dbReference>
<dbReference type="Gene3D" id="3.40.30.10">
    <property type="entry name" value="Glutaredoxin"/>
    <property type="match status" value="1"/>
</dbReference>
<feature type="region of interest" description="Disordered" evidence="2">
    <location>
        <begin position="1"/>
        <end position="41"/>
    </location>
</feature>
<reference evidence="6" key="2">
    <citation type="submission" date="2014-05" db="EMBL/GenBank/DDBJ databases">
        <authorList>
            <person name="Aslett M.A."/>
            <person name="De Silva N."/>
        </authorList>
    </citation>
    <scope>NUCLEOTIDE SEQUENCE</scope>
    <source>
        <strain evidence="6">17X</strain>
    </source>
</reference>
<dbReference type="CDD" id="cd06257">
    <property type="entry name" value="DnaJ"/>
    <property type="match status" value="1"/>
</dbReference>
<dbReference type="Pfam" id="PF00226">
    <property type="entry name" value="DnaJ"/>
    <property type="match status" value="1"/>
</dbReference>
<dbReference type="RefSeq" id="XP_724808.2">
    <property type="nucleotide sequence ID" value="XM_719715.2"/>
</dbReference>
<feature type="transmembrane region" description="Helical" evidence="3">
    <location>
        <begin position="59"/>
        <end position="77"/>
    </location>
</feature>
<evidence type="ECO:0000313" key="8">
    <source>
        <dbReference type="Proteomes" id="UP000072904"/>
    </source>
</evidence>
<dbReference type="SUPFAM" id="SSF52833">
    <property type="entry name" value="Thioredoxin-like"/>
    <property type="match status" value="1"/>
</dbReference>
<dbReference type="GO" id="GO:0005739">
    <property type="term" value="C:mitochondrion"/>
    <property type="evidence" value="ECO:0007669"/>
    <property type="project" value="TreeGrafter"/>
</dbReference>
<evidence type="ECO:0000256" key="2">
    <source>
        <dbReference type="SAM" id="MobiDB-lite"/>
    </source>
</evidence>
<protein>
    <submittedName>
        <fullName evidence="5">DnaJ protein, putative</fullName>
    </submittedName>
</protein>
<evidence type="ECO:0000259" key="4">
    <source>
        <dbReference type="PROSITE" id="PS50076"/>
    </source>
</evidence>
<dbReference type="SMART" id="SM00271">
    <property type="entry name" value="DnaJ"/>
    <property type="match status" value="1"/>
</dbReference>
<dbReference type="InterPro" id="IPR051938">
    <property type="entry name" value="Apopto_cytoskel_mod"/>
</dbReference>
<dbReference type="EMBL" id="LM993661">
    <property type="protein sequence ID" value="VTZ76321.1"/>
    <property type="molecule type" value="Genomic_DNA"/>
</dbReference>